<reference evidence="2 3" key="1">
    <citation type="submission" date="2014-03" db="EMBL/GenBank/DDBJ databases">
        <title>Genomics of Bifidobacteria.</title>
        <authorList>
            <person name="Ventura M."/>
            <person name="Milani C."/>
            <person name="Lugli G.A."/>
        </authorList>
    </citation>
    <scope>NUCLEOTIDE SEQUENCE [LARGE SCALE GENOMIC DNA]</scope>
    <source>
        <strain evidence="2 3">DSM 23975</strain>
    </source>
</reference>
<accession>A0A087CML3</accession>
<evidence type="ECO:0000256" key="1">
    <source>
        <dbReference type="SAM" id="SignalP"/>
    </source>
</evidence>
<organism evidence="2 3">
    <name type="scientific">Bifidobacterium reuteri DSM 23975</name>
    <dbReference type="NCBI Taxonomy" id="1437610"/>
    <lineage>
        <taxon>Bacteria</taxon>
        <taxon>Bacillati</taxon>
        <taxon>Actinomycetota</taxon>
        <taxon>Actinomycetes</taxon>
        <taxon>Bifidobacteriales</taxon>
        <taxon>Bifidobacteriaceae</taxon>
        <taxon>Bifidobacterium</taxon>
    </lineage>
</organism>
<evidence type="ECO:0000313" key="2">
    <source>
        <dbReference type="EMBL" id="KFI84513.1"/>
    </source>
</evidence>
<protein>
    <submittedName>
        <fullName evidence="2">Uncharacterized protein</fullName>
    </submittedName>
</protein>
<gene>
    <name evidence="2" type="ORF">BREU_1289</name>
</gene>
<keyword evidence="3" id="KW-1185">Reference proteome</keyword>
<dbReference type="RefSeq" id="WP_150335698.1">
    <property type="nucleotide sequence ID" value="NZ_JDUW01000013.1"/>
</dbReference>
<feature type="signal peptide" evidence="1">
    <location>
        <begin position="1"/>
        <end position="26"/>
    </location>
</feature>
<feature type="chain" id="PRO_5039530138" evidence="1">
    <location>
        <begin position="27"/>
        <end position="213"/>
    </location>
</feature>
<name>A0A087CML3_9BIFI</name>
<proteinExistence type="predicted"/>
<dbReference type="AlphaFoldDB" id="A0A087CML3"/>
<dbReference type="EMBL" id="JGZK01000017">
    <property type="protein sequence ID" value="KFI84513.1"/>
    <property type="molecule type" value="Genomic_DNA"/>
</dbReference>
<dbReference type="Proteomes" id="UP000028984">
    <property type="component" value="Unassembled WGS sequence"/>
</dbReference>
<comment type="caution">
    <text evidence="2">The sequence shown here is derived from an EMBL/GenBank/DDBJ whole genome shotgun (WGS) entry which is preliminary data.</text>
</comment>
<keyword evidence="1" id="KW-0732">Signal</keyword>
<sequence length="213" mass="23406">MIKKRVIASAIIAVFLVLPVSGNATSEITYDSKQYTVSAPIPNEIRKNLVSPSIYSNSPIPQDTRIVVDRIRSIDDNRQINGVEYFPDEKSVRIYAAGDVSYYESLIRGSDSSIPIVLIKSAYYPSELHDAIQDILYRTSNFNDHLTSIAPKTDGSGIVVAVDVPDSQSVASIDMRAQSITSIPVELNYAEKMESAIRVGDTIPYSTGTIDEQ</sequence>
<evidence type="ECO:0000313" key="3">
    <source>
        <dbReference type="Proteomes" id="UP000028984"/>
    </source>
</evidence>